<name>A0A5N6SFN2_ASPPS</name>
<dbReference type="AlphaFoldDB" id="A0A5N6SFN2"/>
<protein>
    <submittedName>
        <fullName evidence="1">Uncharacterized protein</fullName>
    </submittedName>
</protein>
<evidence type="ECO:0000313" key="1">
    <source>
        <dbReference type="EMBL" id="KAE8133415.1"/>
    </source>
</evidence>
<proteinExistence type="predicted"/>
<sequence length="228" mass="26023">MAFVANGWSCSAEKSGGCKHIAVIGVARQPATWLLLVAGAYQLSISPHQLIDRSDFCDVCRVSGYLSPPSCHHLGTIIQCSIDNRFQCDTTVFLCFLLFFRSYMIGPSNARRIHRVLVSPHREKFEMVGNQLRKAIKKKEKRKKRKRRKMIQESLLFAGYEINYCIQVPIIEESIHELCARGNRVGLDKPPGHGTSHSEHKFLPRQIRFLGKSWAWGLQHYKSISRSI</sequence>
<dbReference type="EMBL" id="ML743617">
    <property type="protein sequence ID" value="KAE8133415.1"/>
    <property type="molecule type" value="Genomic_DNA"/>
</dbReference>
<organism evidence="1 2">
    <name type="scientific">Aspergillus pseudotamarii</name>
    <dbReference type="NCBI Taxonomy" id="132259"/>
    <lineage>
        <taxon>Eukaryota</taxon>
        <taxon>Fungi</taxon>
        <taxon>Dikarya</taxon>
        <taxon>Ascomycota</taxon>
        <taxon>Pezizomycotina</taxon>
        <taxon>Eurotiomycetes</taxon>
        <taxon>Eurotiomycetidae</taxon>
        <taxon>Eurotiales</taxon>
        <taxon>Aspergillaceae</taxon>
        <taxon>Aspergillus</taxon>
        <taxon>Aspergillus subgen. Circumdati</taxon>
    </lineage>
</organism>
<dbReference type="RefSeq" id="XP_031909478.1">
    <property type="nucleotide sequence ID" value="XM_032052176.1"/>
</dbReference>
<dbReference type="GeneID" id="43636386"/>
<accession>A0A5N6SFN2</accession>
<gene>
    <name evidence="1" type="ORF">BDV38DRAFT_186142</name>
</gene>
<reference evidence="1 2" key="1">
    <citation type="submission" date="2019-04" db="EMBL/GenBank/DDBJ databases">
        <title>Friends and foes A comparative genomics study of 23 Aspergillus species from section Flavi.</title>
        <authorList>
            <consortium name="DOE Joint Genome Institute"/>
            <person name="Kjaerbolling I."/>
            <person name="Vesth T."/>
            <person name="Frisvad J.C."/>
            <person name="Nybo J.L."/>
            <person name="Theobald S."/>
            <person name="Kildgaard S."/>
            <person name="Isbrandt T."/>
            <person name="Kuo A."/>
            <person name="Sato A."/>
            <person name="Lyhne E.K."/>
            <person name="Kogle M.E."/>
            <person name="Wiebenga A."/>
            <person name="Kun R.S."/>
            <person name="Lubbers R.J."/>
            <person name="Makela M.R."/>
            <person name="Barry K."/>
            <person name="Chovatia M."/>
            <person name="Clum A."/>
            <person name="Daum C."/>
            <person name="Haridas S."/>
            <person name="He G."/>
            <person name="LaButti K."/>
            <person name="Lipzen A."/>
            <person name="Mondo S."/>
            <person name="Riley R."/>
            <person name="Salamov A."/>
            <person name="Simmons B.A."/>
            <person name="Magnuson J.K."/>
            <person name="Henrissat B."/>
            <person name="Mortensen U.H."/>
            <person name="Larsen T.O."/>
            <person name="Devries R.P."/>
            <person name="Grigoriev I.V."/>
            <person name="Machida M."/>
            <person name="Baker S.E."/>
            <person name="Andersen M.R."/>
        </authorList>
    </citation>
    <scope>NUCLEOTIDE SEQUENCE [LARGE SCALE GENOMIC DNA]</scope>
    <source>
        <strain evidence="1 2">CBS 117625</strain>
    </source>
</reference>
<dbReference type="Proteomes" id="UP000325672">
    <property type="component" value="Unassembled WGS sequence"/>
</dbReference>
<keyword evidence="2" id="KW-1185">Reference proteome</keyword>
<evidence type="ECO:0000313" key="2">
    <source>
        <dbReference type="Proteomes" id="UP000325672"/>
    </source>
</evidence>